<dbReference type="InterPro" id="IPR010180">
    <property type="entry name" value="CRISPR-assoc_prot_CXXC-CXXC"/>
</dbReference>
<accession>A0A161QCZ8</accession>
<name>A0A161QCZ8_9FIRM</name>
<gene>
    <name evidence="1" type="ORF">ATZ99_06200</name>
</gene>
<proteinExistence type="predicted"/>
<comment type="caution">
    <text evidence="1">The sequence shown here is derived from an EMBL/GenBank/DDBJ whole genome shotgun (WGS) entry which is preliminary data.</text>
</comment>
<dbReference type="Proteomes" id="UP000075737">
    <property type="component" value="Unassembled WGS sequence"/>
</dbReference>
<dbReference type="NCBIfam" id="TIGR01908">
    <property type="entry name" value="cas_CXXC_CXXC"/>
    <property type="match status" value="1"/>
</dbReference>
<reference evidence="1 2" key="1">
    <citation type="submission" date="2015-12" db="EMBL/GenBank/DDBJ databases">
        <title>Draft genome of Thermovenabulum gondwanense isolated from a red thermophilic microbial mat colonisisng an outflow channel of a bore well.</title>
        <authorList>
            <person name="Patel B.K."/>
        </authorList>
    </citation>
    <scope>NUCLEOTIDE SEQUENCE [LARGE SCALE GENOMIC DNA]</scope>
    <source>
        <strain evidence="1 2">R270</strain>
    </source>
</reference>
<keyword evidence="2" id="KW-1185">Reference proteome</keyword>
<evidence type="ECO:0000313" key="1">
    <source>
        <dbReference type="EMBL" id="KYO67334.1"/>
    </source>
</evidence>
<dbReference type="AlphaFoldDB" id="A0A161QCZ8"/>
<dbReference type="STRING" id="520767.ATZ99_06200"/>
<dbReference type="RefSeq" id="WP_068747788.1">
    <property type="nucleotide sequence ID" value="NZ_LOHZ01000022.1"/>
</dbReference>
<protein>
    <recommendedName>
        <fullName evidence="3">CRISPR-associated protein CXXC-CXXC domain-containing protein</fullName>
    </recommendedName>
</protein>
<dbReference type="EMBL" id="LOHZ01000022">
    <property type="protein sequence ID" value="KYO67334.1"/>
    <property type="molecule type" value="Genomic_DNA"/>
</dbReference>
<sequence>MEKDDVITLYPGNWLYNAGVIGLLRSVEEVEKLPLDCCFNFYDDGSLSVKKIIFNELDVERRYFSEEEKISSIVGKSNLYRNYLQPSWISSFPYFVKNLSKIKENDVSFYCNLCYRRFALPNSEVEDLKSRGLKKFLESIKKFDIRHNAILGPSLGEFPNSFWNNNQSLYICPLCAFLIIHHHLALTRLRNGSEIFINTPSFEIMWHLNKYARQIFEKENVATTKELLGMSLIEMVLKLNIQLGKWTIMNIEVVSKYKIDNKDRIDFFSLPYEIVYLLSDREIASLLNDIGEFNVLNMVLNSNFKGILEFAERIFRIALKSEREKQENKFINDNVKLERNKGNNLIAFSQKLFKLYTLIEEKVIRRFLYE</sequence>
<dbReference type="OrthoDB" id="1721578at2"/>
<evidence type="ECO:0008006" key="3">
    <source>
        <dbReference type="Google" id="ProtNLM"/>
    </source>
</evidence>
<organism evidence="1 2">
    <name type="scientific">Thermovenabulum gondwanense</name>
    <dbReference type="NCBI Taxonomy" id="520767"/>
    <lineage>
        <taxon>Bacteria</taxon>
        <taxon>Bacillati</taxon>
        <taxon>Bacillota</taxon>
        <taxon>Clostridia</taxon>
        <taxon>Thermosediminibacterales</taxon>
        <taxon>Thermosediminibacteraceae</taxon>
        <taxon>Thermovenabulum</taxon>
    </lineage>
</organism>
<evidence type="ECO:0000313" key="2">
    <source>
        <dbReference type="Proteomes" id="UP000075737"/>
    </source>
</evidence>
<dbReference type="PATRIC" id="fig|520767.4.peg.707"/>